<dbReference type="OrthoDB" id="1096033at2759"/>
<feature type="region of interest" description="Disordered" evidence="2">
    <location>
        <begin position="432"/>
        <end position="507"/>
    </location>
</feature>
<organism evidence="3 4">
    <name type="scientific">Solanum commersonii</name>
    <name type="common">Commerson's wild potato</name>
    <name type="synonym">Commerson's nightshade</name>
    <dbReference type="NCBI Taxonomy" id="4109"/>
    <lineage>
        <taxon>Eukaryota</taxon>
        <taxon>Viridiplantae</taxon>
        <taxon>Streptophyta</taxon>
        <taxon>Embryophyta</taxon>
        <taxon>Tracheophyta</taxon>
        <taxon>Spermatophyta</taxon>
        <taxon>Magnoliopsida</taxon>
        <taxon>eudicotyledons</taxon>
        <taxon>Gunneridae</taxon>
        <taxon>Pentapetalae</taxon>
        <taxon>asterids</taxon>
        <taxon>lamiids</taxon>
        <taxon>Solanales</taxon>
        <taxon>Solanaceae</taxon>
        <taxon>Solanoideae</taxon>
        <taxon>Solaneae</taxon>
        <taxon>Solanum</taxon>
    </lineage>
</organism>
<feature type="compositionally biased region" description="Basic residues" evidence="2">
    <location>
        <begin position="432"/>
        <end position="441"/>
    </location>
</feature>
<dbReference type="EMBL" id="JACXVP010000003">
    <property type="protein sequence ID" value="KAG5619100.1"/>
    <property type="molecule type" value="Genomic_DNA"/>
</dbReference>
<evidence type="ECO:0000256" key="2">
    <source>
        <dbReference type="SAM" id="MobiDB-lite"/>
    </source>
</evidence>
<feature type="coiled-coil region" evidence="1">
    <location>
        <begin position="359"/>
        <end position="396"/>
    </location>
</feature>
<comment type="caution">
    <text evidence="3">The sequence shown here is derived from an EMBL/GenBank/DDBJ whole genome shotgun (WGS) entry which is preliminary data.</text>
</comment>
<dbReference type="Proteomes" id="UP000824120">
    <property type="component" value="Chromosome 3"/>
</dbReference>
<feature type="compositionally biased region" description="Low complexity" evidence="2">
    <location>
        <begin position="458"/>
        <end position="472"/>
    </location>
</feature>
<feature type="compositionally biased region" description="Polar residues" evidence="2">
    <location>
        <begin position="448"/>
        <end position="457"/>
    </location>
</feature>
<feature type="compositionally biased region" description="Pro residues" evidence="2">
    <location>
        <begin position="491"/>
        <end position="501"/>
    </location>
</feature>
<name>A0A9J6A4H6_SOLCO</name>
<feature type="non-terminal residue" evidence="3">
    <location>
        <position position="1"/>
    </location>
</feature>
<keyword evidence="4" id="KW-1185">Reference proteome</keyword>
<gene>
    <name evidence="3" type="ORF">H5410_018924</name>
</gene>
<evidence type="ECO:0000313" key="3">
    <source>
        <dbReference type="EMBL" id="KAG5619100.1"/>
    </source>
</evidence>
<feature type="coiled-coil region" evidence="1">
    <location>
        <begin position="850"/>
        <end position="887"/>
    </location>
</feature>
<accession>A0A9J6A4H6</accession>
<evidence type="ECO:0000313" key="4">
    <source>
        <dbReference type="Proteomes" id="UP000824120"/>
    </source>
</evidence>
<keyword evidence="1" id="KW-0175">Coiled coil</keyword>
<protein>
    <submittedName>
        <fullName evidence="3">Uncharacterized protein</fullName>
    </submittedName>
</protein>
<dbReference type="PANTHER" id="PTHR35358">
    <property type="entry name" value="OS06G0711100 PROTEIN"/>
    <property type="match status" value="1"/>
</dbReference>
<proteinExistence type="predicted"/>
<sequence length="922" mass="101724">NALAEVSTLQIPFLASSVAACCVCEREKDFNFEEKMGKRRRPRNDEAQKGSSVEGAAPFQESQQQEAVASRRSGRVLRMKQEPQQALLLPPPVSNSQALRAILGRCESIATTPRSPIRHVKASYPSCATSDLPAHLTTGISKAIKETLDDFVPAELEHQSILTNCGVLGVENQKQGQHAQTPPLAEVVVENNATVRKADVVLNAKATEAETRSNQSGVLPTKSMSLNLTRIAALMNDCPSDADEVESRPGHMSVMVDKYRVKEEAAPVLQKIFLKYGDIAMNSSFSSVNFSSSLLEFVCDICKKLEETDFLSITSKEIQSMLAEARDLEAAKIDVGWLSQRLNDISQAKQLLQDSCKLKETKTRNLVVMETNKKELEELKEELAACIATCRVLQQRIHNKEDEFGIARSENEKITQNFAALKSKVNSFLKKSLKMGKRGRTRKDEAQKNTSVEGATPSQESQQQEAVASLSSGRVLRMKQEPKLDDGSALSPPPGVAPPDTSPSSPRYQTRMSLRALLGRCESNTVTPTSPIRHVKSSYPSCAICDSPAHLTTGISVATKEKVDGSTRTELNHHSVLTNHGVLSVENRKSRQHTQTAPSFPEVVDEKNTTVSKADVVLNANATELETKCDQSGALPTKGRVVESAHAGHKHQSVLPNHGVLDVEDQKPGQHTQTAPSYPEVVDEKNTTLRKSDVVSNANITKPETRSDPLPTKSMSLNFTRVAALMTDYSSYADKVEAKPGHLSVMVEGYRVKEEAAPILQKIFLKYGDIAMNSSFSSVTFSSSLLEFVCDIYNKLEATDFLSITSTELQSMIAEVKDLESVKVDVGWLHRRLNDISQTKQLVHDSCILNEAKTRNLVAMETNKKELEGLKEELATLQERIHQKEVELGIVHYENEKIMQRFADSKAKLNSYLKKSLVHDLL</sequence>
<evidence type="ECO:0000256" key="1">
    <source>
        <dbReference type="SAM" id="Coils"/>
    </source>
</evidence>
<reference evidence="3 4" key="1">
    <citation type="submission" date="2020-09" db="EMBL/GenBank/DDBJ databases">
        <title>De no assembly of potato wild relative species, Solanum commersonii.</title>
        <authorList>
            <person name="Cho K."/>
        </authorList>
    </citation>
    <scope>NUCLEOTIDE SEQUENCE [LARGE SCALE GENOMIC DNA]</scope>
    <source>
        <strain evidence="3">LZ3.2</strain>
        <tissue evidence="3">Leaf</tissue>
    </source>
</reference>
<feature type="region of interest" description="Disordered" evidence="2">
    <location>
        <begin position="35"/>
        <end position="75"/>
    </location>
</feature>
<dbReference type="InterPro" id="IPR007942">
    <property type="entry name" value="PLipase-like"/>
</dbReference>
<dbReference type="AlphaFoldDB" id="A0A9J6A4H6"/>
<dbReference type="Pfam" id="PF05278">
    <property type="entry name" value="PEARLI-4"/>
    <property type="match status" value="2"/>
</dbReference>
<dbReference type="PANTHER" id="PTHR35358:SF17">
    <property type="entry name" value="PHOSPHOLIPASE"/>
    <property type="match status" value="1"/>
</dbReference>